<feature type="coiled-coil region" evidence="1">
    <location>
        <begin position="126"/>
        <end position="153"/>
    </location>
</feature>
<dbReference type="Gene3D" id="1.10.10.10">
    <property type="entry name" value="Winged helix-like DNA-binding domain superfamily/Winged helix DNA-binding domain"/>
    <property type="match status" value="1"/>
</dbReference>
<evidence type="ECO:0000313" key="3">
    <source>
        <dbReference type="EMBL" id="MST74309.1"/>
    </source>
</evidence>
<dbReference type="InterPro" id="IPR036388">
    <property type="entry name" value="WH-like_DNA-bd_sf"/>
</dbReference>
<accession>A0A6L5YQT8</accession>
<dbReference type="InterPro" id="IPR011006">
    <property type="entry name" value="CheY-like_superfamily"/>
</dbReference>
<reference evidence="3 4" key="1">
    <citation type="submission" date="2019-08" db="EMBL/GenBank/DDBJ databases">
        <title>In-depth cultivation of the pig gut microbiome towards novel bacterial diversity and tailored functional studies.</title>
        <authorList>
            <person name="Wylensek D."/>
            <person name="Hitch T.C.A."/>
            <person name="Clavel T."/>
        </authorList>
    </citation>
    <scope>NUCLEOTIDE SEQUENCE [LARGE SCALE GENOMIC DNA]</scope>
    <source>
        <strain evidence="3 4">MUC/MUC-530-WT-4D</strain>
    </source>
</reference>
<sequence>MDNIVVAFPKLANAQNIKKILAQSGYPVAAVCTTGAQALQNVNSLESGIVVCGARFVDMMYDELYSYLPKGFQMLLVASPASFENKGVDNLVCLALPMKVHELLQTVEMMEYTIARRRKKMRQKPKERSKEEVQQIERAKALLMERNNMTEEEAHRYIQKRSMDNATGLTETAQMILSLMGEA</sequence>
<keyword evidence="1" id="KW-0175">Coiled coil</keyword>
<keyword evidence="4" id="KW-1185">Reference proteome</keyword>
<name>A0A6L5YQT8_9FIRM</name>
<proteinExistence type="predicted"/>
<dbReference type="AlphaFoldDB" id="A0A6L5YQT8"/>
<comment type="caution">
    <text evidence="3">The sequence shown here is derived from an EMBL/GenBank/DDBJ whole genome shotgun (WGS) entry which is preliminary data.</text>
</comment>
<dbReference type="EMBL" id="VUNI01000005">
    <property type="protein sequence ID" value="MST74309.1"/>
    <property type="molecule type" value="Genomic_DNA"/>
</dbReference>
<dbReference type="SUPFAM" id="SSF52172">
    <property type="entry name" value="CheY-like"/>
    <property type="match status" value="1"/>
</dbReference>
<dbReference type="PROSITE" id="PS50921">
    <property type="entry name" value="ANTAR"/>
    <property type="match status" value="1"/>
</dbReference>
<evidence type="ECO:0000313" key="4">
    <source>
        <dbReference type="Proteomes" id="UP000474024"/>
    </source>
</evidence>
<dbReference type="GO" id="GO:0003723">
    <property type="term" value="F:RNA binding"/>
    <property type="evidence" value="ECO:0007669"/>
    <property type="project" value="InterPro"/>
</dbReference>
<dbReference type="RefSeq" id="WP_328596861.1">
    <property type="nucleotide sequence ID" value="NZ_VUNI01000005.1"/>
</dbReference>
<organism evidence="3 4">
    <name type="scientific">Roseburia porci</name>
    <dbReference type="NCBI Taxonomy" id="2605790"/>
    <lineage>
        <taxon>Bacteria</taxon>
        <taxon>Bacillati</taxon>
        <taxon>Bacillota</taxon>
        <taxon>Clostridia</taxon>
        <taxon>Lachnospirales</taxon>
        <taxon>Lachnospiraceae</taxon>
        <taxon>Roseburia</taxon>
    </lineage>
</organism>
<dbReference type="InterPro" id="IPR005561">
    <property type="entry name" value="ANTAR"/>
</dbReference>
<evidence type="ECO:0000259" key="2">
    <source>
        <dbReference type="PROSITE" id="PS50921"/>
    </source>
</evidence>
<dbReference type="Pfam" id="PF03861">
    <property type="entry name" value="ANTAR"/>
    <property type="match status" value="1"/>
</dbReference>
<feature type="domain" description="ANTAR" evidence="2">
    <location>
        <begin position="116"/>
        <end position="177"/>
    </location>
</feature>
<dbReference type="SMART" id="SM01012">
    <property type="entry name" value="ANTAR"/>
    <property type="match status" value="1"/>
</dbReference>
<protein>
    <submittedName>
        <fullName evidence="3">ANTAR domain-containing protein</fullName>
    </submittedName>
</protein>
<gene>
    <name evidence="3" type="ORF">FYJ75_04570</name>
</gene>
<dbReference type="Proteomes" id="UP000474024">
    <property type="component" value="Unassembled WGS sequence"/>
</dbReference>
<evidence type="ECO:0000256" key="1">
    <source>
        <dbReference type="SAM" id="Coils"/>
    </source>
</evidence>